<evidence type="ECO:0000256" key="6">
    <source>
        <dbReference type="ARBA" id="ARBA00022538"/>
    </source>
</evidence>
<comment type="function">
    <text evidence="12">Low-affinity potassium transport system. Interacts with Trk system potassium uptake protein TrkA.</text>
</comment>
<comment type="subcellular location">
    <subcellularLocation>
        <location evidence="1 12">Cell inner membrane</location>
        <topology evidence="1 12">Multi-pass membrane protein</topology>
    </subcellularLocation>
</comment>
<dbReference type="GO" id="GO:0005886">
    <property type="term" value="C:plasma membrane"/>
    <property type="evidence" value="ECO:0007669"/>
    <property type="project" value="UniProtKB-SubCell"/>
</dbReference>
<organism evidence="15 16">
    <name type="scientific">Arenimonas oryziterrae DSM 21050 = YC6267</name>
    <dbReference type="NCBI Taxonomy" id="1121015"/>
    <lineage>
        <taxon>Bacteria</taxon>
        <taxon>Pseudomonadati</taxon>
        <taxon>Pseudomonadota</taxon>
        <taxon>Gammaproteobacteria</taxon>
        <taxon>Lysobacterales</taxon>
        <taxon>Lysobacteraceae</taxon>
        <taxon>Arenimonas</taxon>
    </lineage>
</organism>
<dbReference type="STRING" id="1121015.GCA_000420545_01752"/>
<dbReference type="Proteomes" id="UP000029385">
    <property type="component" value="Unassembled WGS sequence"/>
</dbReference>
<feature type="binding site" evidence="13">
    <location>
        <position position="319"/>
    </location>
    <ligand>
        <name>K(+)</name>
        <dbReference type="ChEBI" id="CHEBI:29103"/>
    </ligand>
</feature>
<feature type="binding site" evidence="13">
    <location>
        <position position="320"/>
    </location>
    <ligand>
        <name>K(+)</name>
        <dbReference type="ChEBI" id="CHEBI:29103"/>
    </ligand>
</feature>
<feature type="transmembrane region" description="Helical" evidence="14">
    <location>
        <begin position="394"/>
        <end position="418"/>
    </location>
</feature>
<evidence type="ECO:0000256" key="14">
    <source>
        <dbReference type="SAM" id="Phobius"/>
    </source>
</evidence>
<keyword evidence="3 12" id="KW-0813">Transport</keyword>
<keyword evidence="6 12" id="KW-0633">Potassium transport</keyword>
<dbReference type="Pfam" id="PF02386">
    <property type="entry name" value="TrkH"/>
    <property type="match status" value="1"/>
</dbReference>
<keyword evidence="4 12" id="KW-1003">Cell membrane</keyword>
<comment type="similarity">
    <text evidence="2 12">Belongs to the TrkH potassium transport family.</text>
</comment>
<keyword evidence="16" id="KW-1185">Reference proteome</keyword>
<feature type="transmembrane region" description="Helical" evidence="14">
    <location>
        <begin position="333"/>
        <end position="355"/>
    </location>
</feature>
<dbReference type="InterPro" id="IPR003445">
    <property type="entry name" value="Cat_transpt"/>
</dbReference>
<evidence type="ECO:0000256" key="1">
    <source>
        <dbReference type="ARBA" id="ARBA00004429"/>
    </source>
</evidence>
<name>A0A091AUU7_9GAMM</name>
<evidence type="ECO:0000256" key="5">
    <source>
        <dbReference type="ARBA" id="ARBA00022519"/>
    </source>
</evidence>
<evidence type="ECO:0000256" key="4">
    <source>
        <dbReference type="ARBA" id="ARBA00022475"/>
    </source>
</evidence>
<protein>
    <recommendedName>
        <fullName evidence="12">Trk system potassium uptake protein</fullName>
    </recommendedName>
</protein>
<dbReference type="PATRIC" id="fig|1121015.4.peg.787"/>
<feature type="transmembrane region" description="Helical" evidence="14">
    <location>
        <begin position="135"/>
        <end position="154"/>
    </location>
</feature>
<evidence type="ECO:0000256" key="11">
    <source>
        <dbReference type="ARBA" id="ARBA00023136"/>
    </source>
</evidence>
<keyword evidence="8 12" id="KW-0630">Potassium</keyword>
<keyword evidence="7 14" id="KW-0812">Transmembrane</keyword>
<evidence type="ECO:0000256" key="9">
    <source>
        <dbReference type="ARBA" id="ARBA00022989"/>
    </source>
</evidence>
<dbReference type="PIRSF" id="PIRSF006247">
    <property type="entry name" value="TrkH"/>
    <property type="match status" value="1"/>
</dbReference>
<evidence type="ECO:0000256" key="13">
    <source>
        <dbReference type="PIRSR" id="PIRSR006247-1"/>
    </source>
</evidence>
<keyword evidence="11 12" id="KW-0472">Membrane</keyword>
<dbReference type="PANTHER" id="PTHR32024:SF2">
    <property type="entry name" value="TRK SYSTEM POTASSIUM UPTAKE PROTEIN TRKG-RELATED"/>
    <property type="match status" value="1"/>
</dbReference>
<gene>
    <name evidence="15" type="ORF">N789_06490</name>
</gene>
<feature type="binding site" evidence="13">
    <location>
        <position position="222"/>
    </location>
    <ligand>
        <name>K(+)</name>
        <dbReference type="ChEBI" id="CHEBI:29103"/>
    </ligand>
</feature>
<evidence type="ECO:0000256" key="3">
    <source>
        <dbReference type="ARBA" id="ARBA00022448"/>
    </source>
</evidence>
<evidence type="ECO:0000256" key="10">
    <source>
        <dbReference type="ARBA" id="ARBA00023065"/>
    </source>
</evidence>
<feature type="binding site" evidence="13">
    <location>
        <position position="113"/>
    </location>
    <ligand>
        <name>K(+)</name>
        <dbReference type="ChEBI" id="CHEBI:29103"/>
    </ligand>
</feature>
<keyword evidence="9 14" id="KW-1133">Transmembrane helix</keyword>
<dbReference type="PANTHER" id="PTHR32024">
    <property type="entry name" value="TRK SYSTEM POTASSIUM UPTAKE PROTEIN TRKG-RELATED"/>
    <property type="match status" value="1"/>
</dbReference>
<feature type="transmembrane region" description="Helical" evidence="14">
    <location>
        <begin position="454"/>
        <end position="477"/>
    </location>
</feature>
<dbReference type="AlphaFoldDB" id="A0A091AUU7"/>
<feature type="binding site" evidence="13">
    <location>
        <position position="112"/>
    </location>
    <ligand>
        <name>K(+)</name>
        <dbReference type="ChEBI" id="CHEBI:29103"/>
    </ligand>
</feature>
<dbReference type="InterPro" id="IPR004772">
    <property type="entry name" value="TrkH"/>
</dbReference>
<dbReference type="GO" id="GO:0046872">
    <property type="term" value="F:metal ion binding"/>
    <property type="evidence" value="ECO:0007669"/>
    <property type="project" value="UniProtKB-KW"/>
</dbReference>
<evidence type="ECO:0000256" key="8">
    <source>
        <dbReference type="ARBA" id="ARBA00022958"/>
    </source>
</evidence>
<keyword evidence="13" id="KW-0479">Metal-binding</keyword>
<feature type="binding site" evidence="13">
    <location>
        <position position="436"/>
    </location>
    <ligand>
        <name>K(+)</name>
        <dbReference type="ChEBI" id="CHEBI:29103"/>
    </ligand>
</feature>
<dbReference type="GO" id="GO:0015379">
    <property type="term" value="F:potassium:chloride symporter activity"/>
    <property type="evidence" value="ECO:0007669"/>
    <property type="project" value="InterPro"/>
</dbReference>
<feature type="transmembrane region" description="Helical" evidence="14">
    <location>
        <begin position="185"/>
        <end position="204"/>
    </location>
</feature>
<reference evidence="15 16" key="1">
    <citation type="submission" date="2013-09" db="EMBL/GenBank/DDBJ databases">
        <title>Genome sequencing of Arenimonas oryziterrae.</title>
        <authorList>
            <person name="Chen F."/>
            <person name="Wang G."/>
        </authorList>
    </citation>
    <scope>NUCLEOTIDE SEQUENCE [LARGE SCALE GENOMIC DNA]</scope>
    <source>
        <strain evidence="15 16">YC6267</strain>
    </source>
</reference>
<evidence type="ECO:0000256" key="7">
    <source>
        <dbReference type="ARBA" id="ARBA00022692"/>
    </source>
</evidence>
<evidence type="ECO:0000313" key="16">
    <source>
        <dbReference type="Proteomes" id="UP000029385"/>
    </source>
</evidence>
<proteinExistence type="inferred from homology"/>
<dbReference type="EMBL" id="AVCI01000003">
    <property type="protein sequence ID" value="KFN44058.1"/>
    <property type="molecule type" value="Genomic_DNA"/>
</dbReference>
<feature type="transmembrane region" description="Helical" evidence="14">
    <location>
        <begin position="40"/>
        <end position="59"/>
    </location>
</feature>
<evidence type="ECO:0000313" key="15">
    <source>
        <dbReference type="EMBL" id="KFN44058.1"/>
    </source>
</evidence>
<keyword evidence="10 12" id="KW-0406">Ion transport</keyword>
<feature type="transmembrane region" description="Helical" evidence="14">
    <location>
        <begin position="241"/>
        <end position="261"/>
    </location>
</feature>
<dbReference type="eggNOG" id="COG0168">
    <property type="taxonomic scope" value="Bacteria"/>
</dbReference>
<accession>A0A091AUU7</accession>
<feature type="transmembrane region" description="Helical" evidence="14">
    <location>
        <begin position="273"/>
        <end position="295"/>
    </location>
</feature>
<comment type="caution">
    <text evidence="15">The sequence shown here is derived from an EMBL/GenBank/DDBJ whole genome shotgun (WGS) entry which is preliminary data.</text>
</comment>
<evidence type="ECO:0000256" key="2">
    <source>
        <dbReference type="ARBA" id="ARBA00009137"/>
    </source>
</evidence>
<feature type="transmembrane region" description="Helical" evidence="14">
    <location>
        <begin position="71"/>
        <end position="92"/>
    </location>
</feature>
<feature type="transmembrane region" description="Helical" evidence="14">
    <location>
        <begin position="12"/>
        <end position="34"/>
    </location>
</feature>
<evidence type="ECO:0000256" key="12">
    <source>
        <dbReference type="PIRNR" id="PIRNR006247"/>
    </source>
</evidence>
<keyword evidence="5 12" id="KW-0997">Cell inner membrane</keyword>
<sequence>MNHRYQTVQRIFGAIVALSSLITVPPMIIAHALGEPSQGAFFDSFVIIGAAGLLLWWPVRHAHYDLRLRDGFLITTSIWVIASLVTAIPFMLAEPYLSYTDAVFEAASGLTTTGATVIQGLDALPRSVLFYRQSLNFLGGMGIVILAVAILPMLKVGGMQLFRAESTGPTRDNKLTPRIAETARALWKVYLGLSLMCALAYWLGGMSLFDAICHAMSTTATGGFSTHDSSFGYWHSPLIDGVAMLFMLLGGINFGMHWYAWRRATISHYQADAELFTFLVIAVIATLVVAANLFLSGHFPTVADALHYGGFQVVSNLTTTGFVTTGYTNWPGLAPLLLVLLGFVGGCAGSTAGGMKVARLQMVVRQGLREIKQLVHPKGQFVVKVGGRRVSESVVISVAGFCTLYLISFLVMTLALAASGLDIVTAFSAIAACLNNTGTGLDGVANHFGSLGDFSVWVCSFAMILGRLEVFTVLVLLTPQFWSE</sequence>